<dbReference type="InterPro" id="IPR029058">
    <property type="entry name" value="AB_hydrolase_fold"/>
</dbReference>
<feature type="compositionally biased region" description="Acidic residues" evidence="7">
    <location>
        <begin position="374"/>
        <end position="385"/>
    </location>
</feature>
<name>A0A3D8SGQ1_9HELO</name>
<dbReference type="GO" id="GO:0005739">
    <property type="term" value="C:mitochondrion"/>
    <property type="evidence" value="ECO:0007669"/>
    <property type="project" value="UniProtKB-SubCell"/>
</dbReference>
<evidence type="ECO:0000256" key="1">
    <source>
        <dbReference type="ARBA" id="ARBA00004173"/>
    </source>
</evidence>
<evidence type="ECO:0000256" key="2">
    <source>
        <dbReference type="ARBA" id="ARBA00004240"/>
    </source>
</evidence>
<dbReference type="Proteomes" id="UP000256645">
    <property type="component" value="Unassembled WGS sequence"/>
</dbReference>
<dbReference type="GO" id="GO:0005783">
    <property type="term" value="C:endoplasmic reticulum"/>
    <property type="evidence" value="ECO:0007669"/>
    <property type="project" value="UniProtKB-SubCell"/>
</dbReference>
<dbReference type="AlphaFoldDB" id="A0A3D8SGQ1"/>
<accession>A0A3D8SGQ1</accession>
<dbReference type="PANTHER" id="PTHR48182:SF2">
    <property type="entry name" value="PROTEIN SERAC1"/>
    <property type="match status" value="1"/>
</dbReference>
<gene>
    <name evidence="8" type="ORF">BP6252_02528</name>
</gene>
<evidence type="ECO:0000256" key="6">
    <source>
        <dbReference type="ARBA" id="ARBA00023136"/>
    </source>
</evidence>
<evidence type="ECO:0000313" key="8">
    <source>
        <dbReference type="EMBL" id="RDW84938.1"/>
    </source>
</evidence>
<protein>
    <recommendedName>
        <fullName evidence="10">DUF676 domain-containing protein</fullName>
    </recommendedName>
</protein>
<dbReference type="PANTHER" id="PTHR48182">
    <property type="entry name" value="PROTEIN SERAC1"/>
    <property type="match status" value="1"/>
</dbReference>
<organism evidence="8 9">
    <name type="scientific">Coleophoma cylindrospora</name>
    <dbReference type="NCBI Taxonomy" id="1849047"/>
    <lineage>
        <taxon>Eukaryota</taxon>
        <taxon>Fungi</taxon>
        <taxon>Dikarya</taxon>
        <taxon>Ascomycota</taxon>
        <taxon>Pezizomycotina</taxon>
        <taxon>Leotiomycetes</taxon>
        <taxon>Helotiales</taxon>
        <taxon>Dermateaceae</taxon>
        <taxon>Coleophoma</taxon>
    </lineage>
</organism>
<dbReference type="Gene3D" id="3.40.50.1820">
    <property type="entry name" value="alpha/beta hydrolase"/>
    <property type="match status" value="1"/>
</dbReference>
<keyword evidence="4" id="KW-0256">Endoplasmic reticulum</keyword>
<evidence type="ECO:0000313" key="9">
    <source>
        <dbReference type="Proteomes" id="UP000256645"/>
    </source>
</evidence>
<sequence length="385" mass="42673">MVGTAIPLDEIKRFEITEVYAHPDAKVDIVLVHGLNGDPRLTWTSKKGTFWPTQLLPASLKSAKARILVYGYNADVYAFGAKSASSDMIYQHAQSLVNNLALERKSEETTENSIIWVAHSLGGILVKRALELSNDLTNRNADDNRNIFVSTYGIIFLGTPHNGADPAKWGIILQSMVNALVPRKFMETESQMVKTLQSNNETLQDINLRFLEIYQKFKVCMVHEAAKTDLKGTKMLIVDQNSAGPLLPDVLYFGIEATHSDMCKFESKNSPGYLNVSTTIKSWVEESPRVIKARQGIEKRLRQQDAEAKAREMLGIYEGAQSITQSPHGSHENTHGINTPGTSHQNQGGLRAQESRPPPLLVAPHSRGSSPGFEVEEMESEMASK</sequence>
<feature type="compositionally biased region" description="Polar residues" evidence="7">
    <location>
        <begin position="335"/>
        <end position="348"/>
    </location>
</feature>
<dbReference type="InterPro" id="IPR052374">
    <property type="entry name" value="SERAC1"/>
</dbReference>
<dbReference type="EMBL" id="PDLM01000002">
    <property type="protein sequence ID" value="RDW84938.1"/>
    <property type="molecule type" value="Genomic_DNA"/>
</dbReference>
<evidence type="ECO:0008006" key="10">
    <source>
        <dbReference type="Google" id="ProtNLM"/>
    </source>
</evidence>
<evidence type="ECO:0000256" key="4">
    <source>
        <dbReference type="ARBA" id="ARBA00022824"/>
    </source>
</evidence>
<keyword evidence="5" id="KW-0496">Mitochondrion</keyword>
<dbReference type="SUPFAM" id="SSF53474">
    <property type="entry name" value="alpha/beta-Hydrolases"/>
    <property type="match status" value="1"/>
</dbReference>
<dbReference type="OrthoDB" id="5086500at2759"/>
<feature type="region of interest" description="Disordered" evidence="7">
    <location>
        <begin position="323"/>
        <end position="385"/>
    </location>
</feature>
<comment type="subcellular location">
    <subcellularLocation>
        <location evidence="2">Endoplasmic reticulum</location>
    </subcellularLocation>
    <subcellularLocation>
        <location evidence="3">Membrane</location>
    </subcellularLocation>
    <subcellularLocation>
        <location evidence="1">Mitochondrion</location>
    </subcellularLocation>
</comment>
<keyword evidence="6" id="KW-0472">Membrane</keyword>
<dbReference type="GO" id="GO:0016020">
    <property type="term" value="C:membrane"/>
    <property type="evidence" value="ECO:0007669"/>
    <property type="project" value="UniProtKB-SubCell"/>
</dbReference>
<evidence type="ECO:0000256" key="7">
    <source>
        <dbReference type="SAM" id="MobiDB-lite"/>
    </source>
</evidence>
<comment type="caution">
    <text evidence="8">The sequence shown here is derived from an EMBL/GenBank/DDBJ whole genome shotgun (WGS) entry which is preliminary data.</text>
</comment>
<proteinExistence type="predicted"/>
<evidence type="ECO:0000256" key="5">
    <source>
        <dbReference type="ARBA" id="ARBA00023128"/>
    </source>
</evidence>
<evidence type="ECO:0000256" key="3">
    <source>
        <dbReference type="ARBA" id="ARBA00004370"/>
    </source>
</evidence>
<reference evidence="8 9" key="1">
    <citation type="journal article" date="2018" name="IMA Fungus">
        <title>IMA Genome-F 9: Draft genome sequence of Annulohypoxylon stygium, Aspergillus mulundensis, Berkeleyomyces basicola (syn. Thielaviopsis basicola), Ceratocystis smalleyi, two Cercospora beticola strains, Coleophoma cylindrospora, Fusarium fracticaudum, Phialophora cf. hyalina, and Morchella septimelata.</title>
        <authorList>
            <person name="Wingfield B.D."/>
            <person name="Bills G.F."/>
            <person name="Dong Y."/>
            <person name="Huang W."/>
            <person name="Nel W.J."/>
            <person name="Swalarsk-Parry B.S."/>
            <person name="Vaghefi N."/>
            <person name="Wilken P.M."/>
            <person name="An Z."/>
            <person name="de Beer Z.W."/>
            <person name="De Vos L."/>
            <person name="Chen L."/>
            <person name="Duong T.A."/>
            <person name="Gao Y."/>
            <person name="Hammerbacher A."/>
            <person name="Kikkert J.R."/>
            <person name="Li Y."/>
            <person name="Li H."/>
            <person name="Li K."/>
            <person name="Li Q."/>
            <person name="Liu X."/>
            <person name="Ma X."/>
            <person name="Naidoo K."/>
            <person name="Pethybridge S.J."/>
            <person name="Sun J."/>
            <person name="Steenkamp E.T."/>
            <person name="van der Nest M.A."/>
            <person name="van Wyk S."/>
            <person name="Wingfield M.J."/>
            <person name="Xiong C."/>
            <person name="Yue Q."/>
            <person name="Zhang X."/>
        </authorList>
    </citation>
    <scope>NUCLEOTIDE SEQUENCE [LARGE SCALE GENOMIC DNA]</scope>
    <source>
        <strain evidence="8 9">BP6252</strain>
    </source>
</reference>
<keyword evidence="9" id="KW-1185">Reference proteome</keyword>